<name>A0AAD1XX94_EUPCR</name>
<dbReference type="EMBL" id="CAMPGE010023063">
    <property type="protein sequence ID" value="CAI2381041.1"/>
    <property type="molecule type" value="Genomic_DNA"/>
</dbReference>
<keyword evidence="2" id="KW-1185">Reference proteome</keyword>
<comment type="caution">
    <text evidence="1">The sequence shown here is derived from an EMBL/GenBank/DDBJ whole genome shotgun (WGS) entry which is preliminary data.</text>
</comment>
<proteinExistence type="predicted"/>
<organism evidence="1 2">
    <name type="scientific">Euplotes crassus</name>
    <dbReference type="NCBI Taxonomy" id="5936"/>
    <lineage>
        <taxon>Eukaryota</taxon>
        <taxon>Sar</taxon>
        <taxon>Alveolata</taxon>
        <taxon>Ciliophora</taxon>
        <taxon>Intramacronucleata</taxon>
        <taxon>Spirotrichea</taxon>
        <taxon>Hypotrichia</taxon>
        <taxon>Euplotida</taxon>
        <taxon>Euplotidae</taxon>
        <taxon>Moneuplotes</taxon>
    </lineage>
</organism>
<protein>
    <submittedName>
        <fullName evidence="1">Uncharacterized protein</fullName>
    </submittedName>
</protein>
<gene>
    <name evidence="1" type="ORF">ECRASSUSDP1_LOCUS22485</name>
</gene>
<evidence type="ECO:0000313" key="2">
    <source>
        <dbReference type="Proteomes" id="UP001295684"/>
    </source>
</evidence>
<reference evidence="1" key="1">
    <citation type="submission" date="2023-07" db="EMBL/GenBank/DDBJ databases">
        <authorList>
            <consortium name="AG Swart"/>
            <person name="Singh M."/>
            <person name="Singh A."/>
            <person name="Seah K."/>
            <person name="Emmerich C."/>
        </authorList>
    </citation>
    <scope>NUCLEOTIDE SEQUENCE</scope>
    <source>
        <strain evidence="1">DP1</strain>
    </source>
</reference>
<evidence type="ECO:0000313" key="1">
    <source>
        <dbReference type="EMBL" id="CAI2381041.1"/>
    </source>
</evidence>
<accession>A0AAD1XX94</accession>
<dbReference type="AlphaFoldDB" id="A0AAD1XX94"/>
<dbReference type="Proteomes" id="UP001295684">
    <property type="component" value="Unassembled WGS sequence"/>
</dbReference>
<sequence>MSLEQRVRRLNRGLARRRESHDAAKEGVNFRVGGGWTRAESKSNRKDKLKKLNFNRFVKTKNKREESNNLKEIRGRIVEKGLPPLRNRNIVKSYDYENDYQERNAEVTSSELPWHHPSRSFRANKVVNLVEGPMMQLLACSSTGSGLINDQKNELPRGALNRNFTTRNSSCVDPDDKDKIYIKRHLLKTRGVTAITKSINADTSEAFKRIRQIQKKKSQKDTKKLEKIDLSKMIQKTNKEFNIALYDLRKAMHDMKPKLLLLDTPTEFEVIDAIPTLFKVPLEEVRTPVRILITYLSNVRDLIVYYSWKNPDPDQANHDGAYRNPTKISLRNRNNNTFSRECKAYFSLHSHNGNYVKIIAKSGKERNGNSLNLVKENKEYVAISQKSILDSKLADSMITTIQEMKSSNEAYIPETNMEPKLNNLANDPLHFQAFSMVVDKVKEKMKKRNLNKQGDNFLKKNIALIKRWHEYNYEKRQKAEFTNLNIENAQRKKELILKYKRERKGIMDQEKLKVKEYERQQKKLQNLVHSWALLLAQSKMVSAVNGLFQSKLYMQHLQEQKEFISLRVNFVHHVYLKKRGESLAVRIHREMNRSLTFSNVLVRMKAATAAKTLKTFLENKITIRTFNSKVMMTHMRLTRLAEFCRKNYIENERKRDKLDFIWKIAQGNLISKFSADKSPESRMKEKKLIEFDPDL</sequence>